<dbReference type="InterPro" id="IPR021812">
    <property type="entry name" value="DUF3391"/>
</dbReference>
<dbReference type="Pfam" id="PF13487">
    <property type="entry name" value="HD_5"/>
    <property type="match status" value="1"/>
</dbReference>
<proteinExistence type="predicted"/>
<dbReference type="EMBL" id="FOLS01000013">
    <property type="protein sequence ID" value="SFC94748.1"/>
    <property type="molecule type" value="Genomic_DNA"/>
</dbReference>
<name>A0AAQ1HNU7_9PSED</name>
<dbReference type="Proteomes" id="UP000183385">
    <property type="component" value="Unassembled WGS sequence"/>
</dbReference>
<dbReference type="Gene3D" id="1.10.3210.10">
    <property type="entry name" value="Hypothetical protein af1432"/>
    <property type="match status" value="1"/>
</dbReference>
<dbReference type="RefSeq" id="WP_074980649.1">
    <property type="nucleotide sequence ID" value="NZ_FOLS01000013.1"/>
</dbReference>
<dbReference type="PANTHER" id="PTHR43155:SF2">
    <property type="entry name" value="CYCLIC DI-GMP PHOSPHODIESTERASE PA4108"/>
    <property type="match status" value="1"/>
</dbReference>
<dbReference type="AlphaFoldDB" id="A0AAQ1HNU7"/>
<dbReference type="SMART" id="SM00471">
    <property type="entry name" value="HDc"/>
    <property type="match status" value="1"/>
</dbReference>
<accession>A0AAQ1HNU7</accession>
<dbReference type="GO" id="GO:0008081">
    <property type="term" value="F:phosphoric diester hydrolase activity"/>
    <property type="evidence" value="ECO:0007669"/>
    <property type="project" value="UniProtKB-ARBA"/>
</dbReference>
<sequence>MQINETDKNDVILTLFVKKTAQRKQRLRGKDRVRIDVCELTVGMYVLELDESWENTPFLFRGFQIRTLKELERIRQVAKHAWVEARSLPDGVPGDTHAELVPLIGKVDFRQEIEQAQQTWGEALEVSRGLLDAVRLGQALDIPGVKRTIEKCVDSILRNPAAMLWLTQIRNKDDYTAEHSLRTAIYAISLGRRLDMLPRELVDIGMCGMLHDLGKIKVPLPILTKNGRLSADEYLIMQTHADSGRKLLMSTSDVPPAAVDAAYCHHERLDGSGYPRGLRHDKIPQVAKLVAIVDAYDAITSDRVYSKGRSSLEALRIIFDAAGTHFDEEMVAHFVKLIGIYPPGEIAELSNGEVGIIIGCPPGNKLKPKLLRVLDADKQPCRERVIDLATNPKDDQGKPYYLYLVHPSGAFGIDIEHYRRKGLLVPENL</sequence>
<evidence type="ECO:0000259" key="1">
    <source>
        <dbReference type="PROSITE" id="PS51832"/>
    </source>
</evidence>
<evidence type="ECO:0000313" key="2">
    <source>
        <dbReference type="EMBL" id="SFC94748.1"/>
    </source>
</evidence>
<protein>
    <submittedName>
        <fullName evidence="2">HD domain-containing protein</fullName>
    </submittedName>
</protein>
<feature type="domain" description="HD-GYP" evidence="1">
    <location>
        <begin position="154"/>
        <end position="350"/>
    </location>
</feature>
<comment type="caution">
    <text evidence="2">The sequence shown here is derived from an EMBL/GenBank/DDBJ whole genome shotgun (WGS) entry which is preliminary data.</text>
</comment>
<dbReference type="InterPro" id="IPR037522">
    <property type="entry name" value="HD_GYP_dom"/>
</dbReference>
<gene>
    <name evidence="2" type="ORF">SAMN05216577_11362</name>
</gene>
<dbReference type="PANTHER" id="PTHR43155">
    <property type="entry name" value="CYCLIC DI-GMP PHOSPHODIESTERASE PA4108-RELATED"/>
    <property type="match status" value="1"/>
</dbReference>
<keyword evidence="3" id="KW-1185">Reference proteome</keyword>
<evidence type="ECO:0000313" key="3">
    <source>
        <dbReference type="Proteomes" id="UP000183385"/>
    </source>
</evidence>
<dbReference type="PROSITE" id="PS51832">
    <property type="entry name" value="HD_GYP"/>
    <property type="match status" value="1"/>
</dbReference>
<dbReference type="CDD" id="cd00077">
    <property type="entry name" value="HDc"/>
    <property type="match status" value="1"/>
</dbReference>
<reference evidence="2 3" key="1">
    <citation type="submission" date="2016-10" db="EMBL/GenBank/DDBJ databases">
        <authorList>
            <person name="Varghese N."/>
            <person name="Submissions S."/>
        </authorList>
    </citation>
    <scope>NUCLEOTIDE SEQUENCE [LARGE SCALE GENOMIC DNA]</scope>
    <source>
        <strain evidence="2 3">LMG 18378</strain>
    </source>
</reference>
<organism evidence="2 3">
    <name type="scientific">Pseudomonas citronellolis</name>
    <dbReference type="NCBI Taxonomy" id="53408"/>
    <lineage>
        <taxon>Bacteria</taxon>
        <taxon>Pseudomonadati</taxon>
        <taxon>Pseudomonadota</taxon>
        <taxon>Gammaproteobacteria</taxon>
        <taxon>Pseudomonadales</taxon>
        <taxon>Pseudomonadaceae</taxon>
        <taxon>Pseudomonas</taxon>
    </lineage>
</organism>
<dbReference type="SUPFAM" id="SSF109604">
    <property type="entry name" value="HD-domain/PDEase-like"/>
    <property type="match status" value="1"/>
</dbReference>
<dbReference type="Pfam" id="PF11871">
    <property type="entry name" value="DUF3391"/>
    <property type="match status" value="1"/>
</dbReference>
<dbReference type="InterPro" id="IPR003607">
    <property type="entry name" value="HD/PDEase_dom"/>
</dbReference>